<comment type="pathway">
    <text evidence="1">Cofactor biosynthesis; adenosylcobalamin biosynthesis.</text>
</comment>
<accession>A0A238KDI1</accession>
<dbReference type="UniPathway" id="UPA00148"/>
<keyword evidence="3 4" id="KW-0560">Oxidoreductase</keyword>
<protein>
    <submittedName>
        <fullName evidence="4">Precorrin-6A reductase</fullName>
        <ecNumber evidence="4">1.3.1.54</ecNumber>
    </submittedName>
</protein>
<dbReference type="GO" id="GO:0009236">
    <property type="term" value="P:cobalamin biosynthetic process"/>
    <property type="evidence" value="ECO:0007669"/>
    <property type="project" value="UniProtKB-UniPathway"/>
</dbReference>
<dbReference type="PANTHER" id="PTHR36925">
    <property type="entry name" value="COBALT-PRECORRIN-6A REDUCTASE"/>
    <property type="match status" value="1"/>
</dbReference>
<sequence>MPRRGIGAKHRLGFCAGHGYQGRMHTVFIIGGSAEAWRLARALPEAVVWLPEAERVPRAWPCPVQTGDIQVPAAAAAVVVAPHPCDARAACLGVAAARRAGVPCLQVQRRGWSAGRNDRWTFLRLEADAAQVIEPGARVLTTLGRGGLPKLAALNAHVLARRLRPDDGNFPLKYGRFIDARGPFHRAQEQRFLRKERIDWLLLRNAGGPGGRPKLDAARDLGLRVAMVARSPWPGGARVGTIQEALRWLDQI</sequence>
<keyword evidence="5" id="KW-1185">Reference proteome</keyword>
<evidence type="ECO:0000256" key="3">
    <source>
        <dbReference type="ARBA" id="ARBA00023002"/>
    </source>
</evidence>
<dbReference type="Pfam" id="PF02571">
    <property type="entry name" value="CbiJ"/>
    <property type="match status" value="1"/>
</dbReference>
<dbReference type="Proteomes" id="UP000220836">
    <property type="component" value="Unassembled WGS sequence"/>
</dbReference>
<evidence type="ECO:0000256" key="1">
    <source>
        <dbReference type="ARBA" id="ARBA00004953"/>
    </source>
</evidence>
<dbReference type="EC" id="1.3.1.54" evidence="4"/>
<evidence type="ECO:0000256" key="2">
    <source>
        <dbReference type="ARBA" id="ARBA00022573"/>
    </source>
</evidence>
<organism evidence="4 5">
    <name type="scientific">Pelagimonas varians</name>
    <dbReference type="NCBI Taxonomy" id="696760"/>
    <lineage>
        <taxon>Bacteria</taxon>
        <taxon>Pseudomonadati</taxon>
        <taxon>Pseudomonadota</taxon>
        <taxon>Alphaproteobacteria</taxon>
        <taxon>Rhodobacterales</taxon>
        <taxon>Roseobacteraceae</taxon>
        <taxon>Pelagimonas</taxon>
    </lineage>
</organism>
<dbReference type="GO" id="GO:0016994">
    <property type="term" value="F:precorrin-6A reductase activity"/>
    <property type="evidence" value="ECO:0007669"/>
    <property type="project" value="UniProtKB-EC"/>
</dbReference>
<name>A0A238KDI1_9RHOB</name>
<keyword evidence="2" id="KW-0169">Cobalamin biosynthesis</keyword>
<proteinExistence type="predicted"/>
<dbReference type="PANTHER" id="PTHR36925:SF1">
    <property type="entry name" value="COBALT-PRECORRIN-6A REDUCTASE"/>
    <property type="match status" value="1"/>
</dbReference>
<reference evidence="4 5" key="1">
    <citation type="submission" date="2017-05" db="EMBL/GenBank/DDBJ databases">
        <authorList>
            <person name="Song R."/>
            <person name="Chenine A.L."/>
            <person name="Ruprecht R.M."/>
        </authorList>
    </citation>
    <scope>NUCLEOTIDE SEQUENCE [LARGE SCALE GENOMIC DNA]</scope>
    <source>
        <strain evidence="4 5">CECT 8663</strain>
    </source>
</reference>
<dbReference type="InterPro" id="IPR003723">
    <property type="entry name" value="Precorrin-6x_reduct"/>
</dbReference>
<dbReference type="PROSITE" id="PS51014">
    <property type="entry name" value="COBK_CBIJ"/>
    <property type="match status" value="1"/>
</dbReference>
<evidence type="ECO:0000313" key="4">
    <source>
        <dbReference type="EMBL" id="SMX40908.1"/>
    </source>
</evidence>
<dbReference type="AlphaFoldDB" id="A0A238KDI1"/>
<dbReference type="EMBL" id="FXYH01000006">
    <property type="protein sequence ID" value="SMX40908.1"/>
    <property type="molecule type" value="Genomic_DNA"/>
</dbReference>
<gene>
    <name evidence="4" type="primary">cobK_2</name>
    <name evidence="4" type="ORF">PEV8663_02154</name>
</gene>
<evidence type="ECO:0000313" key="5">
    <source>
        <dbReference type="Proteomes" id="UP000220836"/>
    </source>
</evidence>